<dbReference type="SMART" id="SM00822">
    <property type="entry name" value="PKS_KR"/>
    <property type="match status" value="1"/>
</dbReference>
<dbReference type="SUPFAM" id="SSF47336">
    <property type="entry name" value="ACP-like"/>
    <property type="match status" value="1"/>
</dbReference>
<accession>A0A831EPV3</accession>
<dbReference type="Pfam" id="PF00550">
    <property type="entry name" value="PP-binding"/>
    <property type="match status" value="1"/>
</dbReference>
<organism evidence="8 9">
    <name type="scientific">Erwinia amylovora NBRC 12687 = CFBP 1232</name>
    <dbReference type="NCBI Taxonomy" id="1219359"/>
    <lineage>
        <taxon>Bacteria</taxon>
        <taxon>Pseudomonadati</taxon>
        <taxon>Pseudomonadota</taxon>
        <taxon>Gammaproteobacteria</taxon>
        <taxon>Enterobacterales</taxon>
        <taxon>Erwiniaceae</taxon>
        <taxon>Erwinia</taxon>
    </lineage>
</organism>
<proteinExistence type="inferred from homology"/>
<dbReference type="Gene3D" id="3.40.47.10">
    <property type="match status" value="1"/>
</dbReference>
<dbReference type="InterPro" id="IPR016039">
    <property type="entry name" value="Thiolase-like"/>
</dbReference>
<dbReference type="InterPro" id="IPR020806">
    <property type="entry name" value="PKS_PP-bd"/>
</dbReference>
<dbReference type="Gene3D" id="1.10.1240.100">
    <property type="match status" value="1"/>
</dbReference>
<dbReference type="InterPro" id="IPR014031">
    <property type="entry name" value="Ketoacyl_synth_C"/>
</dbReference>
<dbReference type="InterPro" id="IPR032821">
    <property type="entry name" value="PKS_assoc"/>
</dbReference>
<keyword evidence="8" id="KW-0413">Isomerase</keyword>
<dbReference type="Gene3D" id="3.40.50.720">
    <property type="entry name" value="NAD(P)-binding Rossmann-like Domain"/>
    <property type="match status" value="1"/>
</dbReference>
<dbReference type="EC" id="5.1.1.11" evidence="8"/>
<sequence>MSDQAIAIVGVSCRLPQARDLPTLWQNLLSGRVCSTRYATERLRELGVSEALLNSPNYVPVDSCLDYADQFDPDLFAISQREAERLDPQHRLLLECAWELAQQTGLGNPLHRPRIGVFAGSSMNSYLMNVIGGECDLVSPHGTELMLTNDKDYLCARISYKLGFTGPSVTVQTGCSTSLTAVHTAMQSLLLGECEIAFAGGVSVHACPRPGYSYHPDLMFSRDGACRPFDKDASGTFFGDGAGLVAMRPLDDALRHGDSIQAIILGSAVSNDGAGRAGFTAPGVEGQRQLILDALSVAGVHAESIGMIEAHGTGTRLGDPVEFNALCQAFALHTHRRAFCALGSVKANLGHLAAAAGFAGLAKTIAALQSGRIAPHPGFSQINPAMRLDNSPFIINTQSMEWPVTGVRRAGLSSLGAGGSNVHMVLQQAPERPPRVAVSGWHTILLSARDAQGVEQMAHDLSAQLHAAPDTPLDEVARGFAEGRAEYPWRLAVQARNSADLVATIQSRRYEIVKAAGEANRLLVDVGSHLLQAIVHDAAYRQEMESLIAQLPGADDAPCKGQIRKALIQTPTAAATLNLATLIAFRCLRRWILTPLTFLVTPQVRGAIDCQEGRLNVAQLLIAINDNALSAPDAWGDRYCLRDEVQRLPGEQVVSIEPDMQGAFAAICSQTLQLAAHQGLRAVLAELWRTGVPIDWSAVRAGQSVPHRQLPIAPMRYRRCWYQPPATPVASAEDPPHGLVYVEQWERGQRLSSVLQPGRRLFCLLGSQQQDLLALADALVACGHSTVSEEESGTGTPEHLVWCLDDGGGDDDSPAFAWQLCERVKQWSSRHPSPLGLTLVGNGFVDPFGGETIRPGRAAALACIAAINQELPGMLVNVLDTRRGAFRTASGIGDIARALILNAPPAVLALRHGISWNLKHRPLPPSPRSADTCHRVCLITGGLGAVGFATAHYLARRSHADLILVRRPREVAASTEERYQQRLATLRESGVRVEVIMADVGDRDSLYLQLALLDEQGLVPNCFVHAAGPSGDSTVQWLHKTTRAQWQVLMAAKWDGARHLHQWFATRPLLFGCFVSSLAVLAGGLGLAPYAAANEASATWRSLASEEYPYFSIDWDGWEGWDHAQSFKYGKHRAPPLTLEDVDKALDGIFAAYLDHTRFAVSTVLLDKRLAWSSDESRAIAPDAHCISRQPVEVQMKSLWKEVLHRAVGSQDNFFDLGGDSLVGAGLIRIINARFGVKLSMVDLFESANVAALSRQVEQWQKAHQS</sequence>
<dbReference type="SUPFAM" id="SSF51735">
    <property type="entry name" value="NAD(P)-binding Rossmann-fold domains"/>
    <property type="match status" value="2"/>
</dbReference>
<dbReference type="Gene3D" id="1.10.1200.10">
    <property type="entry name" value="ACP-like"/>
    <property type="match status" value="1"/>
</dbReference>
<dbReference type="Proteomes" id="UP000013111">
    <property type="component" value="Unassembled WGS sequence"/>
</dbReference>
<name>A0A831EPV3_ERWAM</name>
<dbReference type="PROSITE" id="PS50075">
    <property type="entry name" value="CARRIER"/>
    <property type="match status" value="1"/>
</dbReference>
<evidence type="ECO:0000256" key="1">
    <source>
        <dbReference type="ARBA" id="ARBA00005194"/>
    </source>
</evidence>
<dbReference type="Pfam" id="PF16197">
    <property type="entry name" value="KAsynt_C_assoc"/>
    <property type="match status" value="1"/>
</dbReference>
<dbReference type="InterPro" id="IPR009081">
    <property type="entry name" value="PP-bd_ACP"/>
</dbReference>
<comment type="pathway">
    <text evidence="1">Lipid metabolism; fatty acid biosynthesis.</text>
</comment>
<evidence type="ECO:0000256" key="4">
    <source>
        <dbReference type="ARBA" id="ARBA00022553"/>
    </source>
</evidence>
<evidence type="ECO:0000259" key="7">
    <source>
        <dbReference type="PROSITE" id="PS52004"/>
    </source>
</evidence>
<dbReference type="RefSeq" id="WP_004155244.1">
    <property type="nucleotide sequence ID" value="NZ_BAYW01000004.1"/>
</dbReference>
<dbReference type="PROSITE" id="PS52004">
    <property type="entry name" value="KS3_2"/>
    <property type="match status" value="1"/>
</dbReference>
<dbReference type="GO" id="GO:0006633">
    <property type="term" value="P:fatty acid biosynthetic process"/>
    <property type="evidence" value="ECO:0007669"/>
    <property type="project" value="UniProtKB-UniPathway"/>
</dbReference>
<reference evidence="8 9" key="1">
    <citation type="submission" date="2012-11" db="EMBL/GenBank/DDBJ databases">
        <authorList>
            <person name="Linke B."/>
        </authorList>
    </citation>
    <scope>NUCLEOTIDE SEQUENCE [LARGE SCALE GENOMIC DNA]</scope>
    <source>
        <strain evidence="9">CFBP 1232</strain>
    </source>
</reference>
<dbReference type="InterPro" id="IPR036291">
    <property type="entry name" value="NAD(P)-bd_dom_sf"/>
</dbReference>
<dbReference type="GO" id="GO:0004315">
    <property type="term" value="F:3-oxoacyl-[acyl-carrier-protein] synthase activity"/>
    <property type="evidence" value="ECO:0007669"/>
    <property type="project" value="InterPro"/>
</dbReference>
<dbReference type="CDD" id="cd00833">
    <property type="entry name" value="PKS"/>
    <property type="match status" value="1"/>
</dbReference>
<dbReference type="InterPro" id="IPR006162">
    <property type="entry name" value="Ppantetheine_attach_site"/>
</dbReference>
<keyword evidence="5" id="KW-0808">Transferase</keyword>
<evidence type="ECO:0000256" key="5">
    <source>
        <dbReference type="ARBA" id="ARBA00022679"/>
    </source>
</evidence>
<dbReference type="Pfam" id="PF02801">
    <property type="entry name" value="Ketoacyl-synt_C"/>
    <property type="match status" value="1"/>
</dbReference>
<evidence type="ECO:0000256" key="3">
    <source>
        <dbReference type="ARBA" id="ARBA00022450"/>
    </source>
</evidence>
<dbReference type="Pfam" id="PF00109">
    <property type="entry name" value="ketoacyl-synt"/>
    <property type="match status" value="1"/>
</dbReference>
<dbReference type="AlphaFoldDB" id="A0A831EPV3"/>
<dbReference type="InterPro" id="IPR050091">
    <property type="entry name" value="PKS_NRPS_Biosynth_Enz"/>
</dbReference>
<keyword evidence="4" id="KW-0597">Phosphoprotein</keyword>
<dbReference type="InterPro" id="IPR057326">
    <property type="entry name" value="KR_dom"/>
</dbReference>
<dbReference type="GeneID" id="97604793"/>
<dbReference type="SMART" id="SM00825">
    <property type="entry name" value="PKS_KS"/>
    <property type="match status" value="1"/>
</dbReference>
<protein>
    <submittedName>
        <fullName evidence="8">Polyketide synthase type I</fullName>
        <ecNumber evidence="8">5.1.1.11</ecNumber>
    </submittedName>
</protein>
<dbReference type="InterPro" id="IPR018201">
    <property type="entry name" value="Ketoacyl_synth_AS"/>
</dbReference>
<dbReference type="GO" id="GO:0005886">
    <property type="term" value="C:plasma membrane"/>
    <property type="evidence" value="ECO:0007669"/>
    <property type="project" value="TreeGrafter"/>
</dbReference>
<dbReference type="SMART" id="SM00823">
    <property type="entry name" value="PKS_PP"/>
    <property type="match status" value="1"/>
</dbReference>
<evidence type="ECO:0000313" key="8">
    <source>
        <dbReference type="EMBL" id="CCO92428.1"/>
    </source>
</evidence>
<dbReference type="GO" id="GO:0071770">
    <property type="term" value="P:DIM/DIP cell wall layer assembly"/>
    <property type="evidence" value="ECO:0007669"/>
    <property type="project" value="TreeGrafter"/>
</dbReference>
<comment type="caution">
    <text evidence="8">The sequence shown here is derived from an EMBL/GenBank/DDBJ whole genome shotgun (WGS) entry which is preliminary data.</text>
</comment>
<feature type="domain" description="Carrier" evidence="6">
    <location>
        <begin position="1187"/>
        <end position="1261"/>
    </location>
</feature>
<dbReference type="PANTHER" id="PTHR43775:SF37">
    <property type="entry name" value="SI:DKEY-61P9.11"/>
    <property type="match status" value="1"/>
</dbReference>
<dbReference type="GO" id="GO:0004312">
    <property type="term" value="F:fatty acid synthase activity"/>
    <property type="evidence" value="ECO:0007669"/>
    <property type="project" value="TreeGrafter"/>
</dbReference>
<gene>
    <name evidence="8" type="ORF">BN437_0463</name>
</gene>
<evidence type="ECO:0000259" key="6">
    <source>
        <dbReference type="PROSITE" id="PS50075"/>
    </source>
</evidence>
<keyword evidence="3" id="KW-0596">Phosphopantetheine</keyword>
<dbReference type="InterPro" id="IPR036736">
    <property type="entry name" value="ACP-like_sf"/>
</dbReference>
<dbReference type="PANTHER" id="PTHR43775">
    <property type="entry name" value="FATTY ACID SYNTHASE"/>
    <property type="match status" value="1"/>
</dbReference>
<evidence type="ECO:0000313" key="9">
    <source>
        <dbReference type="Proteomes" id="UP000013111"/>
    </source>
</evidence>
<dbReference type="PROSITE" id="PS00012">
    <property type="entry name" value="PHOSPHOPANTETHEINE"/>
    <property type="match status" value="1"/>
</dbReference>
<comment type="similarity">
    <text evidence="2">Belongs to the short-chain dehydrogenases/reductases (SDR) family.</text>
</comment>
<feature type="domain" description="Ketosynthase family 3 (KS3)" evidence="7">
    <location>
        <begin position="3"/>
        <end position="428"/>
    </location>
</feature>
<dbReference type="PROSITE" id="PS00606">
    <property type="entry name" value="KS3_1"/>
    <property type="match status" value="1"/>
</dbReference>
<reference evidence="8 9" key="2">
    <citation type="submission" date="2013-04" db="EMBL/GenBank/DDBJ databases">
        <title>Comparative genomics of 12 strains of Erwinia amylovora identifies a pan-genome with a large conserved core and provides insights into host specificity.</title>
        <authorList>
            <person name="Mann R.A."/>
            <person name="Smits T.H.M."/>
            <person name="Buehlmann A."/>
            <person name="Blom J."/>
            <person name="Goesmann A."/>
            <person name="Frey J.E."/>
            <person name="Plummer K.M."/>
            <person name="Beer S.V."/>
            <person name="Luck J."/>
            <person name="Duffy B."/>
            <person name="Rodoni B."/>
        </authorList>
    </citation>
    <scope>NUCLEOTIDE SEQUENCE [LARGE SCALE GENOMIC DNA]</scope>
    <source>
        <strain evidence="9">CFBP 1232</strain>
    </source>
</reference>
<dbReference type="SMART" id="SM01294">
    <property type="entry name" value="PKS_PP_betabranch"/>
    <property type="match status" value="1"/>
</dbReference>
<dbReference type="EMBL" id="CAPB01000006">
    <property type="protein sequence ID" value="CCO92428.1"/>
    <property type="molecule type" value="Genomic_DNA"/>
</dbReference>
<dbReference type="GO" id="GO:0047462">
    <property type="term" value="F:phenylalanine racemase (ATP-hydrolyzing) activity"/>
    <property type="evidence" value="ECO:0007669"/>
    <property type="project" value="UniProtKB-EC"/>
</dbReference>
<dbReference type="SUPFAM" id="SSF53901">
    <property type="entry name" value="Thiolase-like"/>
    <property type="match status" value="1"/>
</dbReference>
<dbReference type="UniPathway" id="UPA00094"/>
<dbReference type="InterPro" id="IPR020841">
    <property type="entry name" value="PKS_Beta-ketoAc_synthase_dom"/>
</dbReference>
<dbReference type="Pfam" id="PF08659">
    <property type="entry name" value="KR"/>
    <property type="match status" value="1"/>
</dbReference>
<dbReference type="InterPro" id="IPR013968">
    <property type="entry name" value="PKS_KR"/>
</dbReference>
<dbReference type="GO" id="GO:0005737">
    <property type="term" value="C:cytoplasm"/>
    <property type="evidence" value="ECO:0007669"/>
    <property type="project" value="TreeGrafter"/>
</dbReference>
<dbReference type="InterPro" id="IPR014030">
    <property type="entry name" value="Ketoacyl_synth_N"/>
</dbReference>
<dbReference type="GO" id="GO:0031177">
    <property type="term" value="F:phosphopantetheine binding"/>
    <property type="evidence" value="ECO:0007669"/>
    <property type="project" value="InterPro"/>
</dbReference>
<evidence type="ECO:0000256" key="2">
    <source>
        <dbReference type="ARBA" id="ARBA00006484"/>
    </source>
</evidence>